<proteinExistence type="predicted"/>
<sequence length="249" mass="26608">MAVAVEDCLVEAFGLLKSQSPEEGRGDLLVRGDFPDDVADAGAEVKVDHSVGRVRILGRRGSLTCEMDLDLPDLLCLLGVGLRRLSDEDACLGSLLLIVALSDYPPHELDQRVLMAGLHGERLGKSPACDQLPVGGREVRRRPQPGSGLEMGVSVPVSVGGEPLLAWRAHDVEPVRVFPVHHFGHTLIAVDLPDRLPGDVLAVRADNQDAITCFELVVPLPSVASQRLGVAVHACLPARSVAVRSGRRT</sequence>
<dbReference type="RefSeq" id="WP_397676868.1">
    <property type="nucleotide sequence ID" value="NZ_JBIRGH010000037.1"/>
</dbReference>
<organism evidence="2 3">
    <name type="scientific">Streptomyces celluloflavus</name>
    <dbReference type="NCBI Taxonomy" id="58344"/>
    <lineage>
        <taxon>Bacteria</taxon>
        <taxon>Bacillati</taxon>
        <taxon>Actinomycetota</taxon>
        <taxon>Actinomycetes</taxon>
        <taxon>Kitasatosporales</taxon>
        <taxon>Streptomycetaceae</taxon>
        <taxon>Streptomyces</taxon>
    </lineage>
</organism>
<protein>
    <submittedName>
        <fullName evidence="2">Uncharacterized protein</fullName>
    </submittedName>
</protein>
<name>A0ABW7RSK4_9ACTN</name>
<evidence type="ECO:0000256" key="1">
    <source>
        <dbReference type="SAM" id="MobiDB-lite"/>
    </source>
</evidence>
<evidence type="ECO:0000313" key="3">
    <source>
        <dbReference type="Proteomes" id="UP001610990"/>
    </source>
</evidence>
<feature type="region of interest" description="Disordered" evidence="1">
    <location>
        <begin position="133"/>
        <end position="152"/>
    </location>
</feature>
<dbReference type="Proteomes" id="UP001610990">
    <property type="component" value="Unassembled WGS sequence"/>
</dbReference>
<keyword evidence="3" id="KW-1185">Reference proteome</keyword>
<dbReference type="EMBL" id="JBIRGH010000037">
    <property type="protein sequence ID" value="MFH8589839.1"/>
    <property type="molecule type" value="Genomic_DNA"/>
</dbReference>
<comment type="caution">
    <text evidence="2">The sequence shown here is derived from an EMBL/GenBank/DDBJ whole genome shotgun (WGS) entry which is preliminary data.</text>
</comment>
<reference evidence="2 3" key="1">
    <citation type="submission" date="2024-10" db="EMBL/GenBank/DDBJ databases">
        <title>The Natural Products Discovery Center: Release of the First 8490 Sequenced Strains for Exploring Actinobacteria Biosynthetic Diversity.</title>
        <authorList>
            <person name="Kalkreuter E."/>
            <person name="Kautsar S.A."/>
            <person name="Yang D."/>
            <person name="Bader C.D."/>
            <person name="Teijaro C.N."/>
            <person name="Fluegel L."/>
            <person name="Davis C.M."/>
            <person name="Simpson J.R."/>
            <person name="Lauterbach L."/>
            <person name="Steele A.D."/>
            <person name="Gui C."/>
            <person name="Meng S."/>
            <person name="Li G."/>
            <person name="Viehrig K."/>
            <person name="Ye F."/>
            <person name="Su P."/>
            <person name="Kiefer A.F."/>
            <person name="Nichols A."/>
            <person name="Cepeda A.J."/>
            <person name="Yan W."/>
            <person name="Fan B."/>
            <person name="Jiang Y."/>
            <person name="Adhikari A."/>
            <person name="Zheng C.-J."/>
            <person name="Schuster L."/>
            <person name="Cowan T.M."/>
            <person name="Smanski M.J."/>
            <person name="Chevrette M.G."/>
            <person name="De Carvalho L.P.S."/>
            <person name="Shen B."/>
        </authorList>
    </citation>
    <scope>NUCLEOTIDE SEQUENCE [LARGE SCALE GENOMIC DNA]</scope>
    <source>
        <strain evidence="2 3">NPDC018013</strain>
    </source>
</reference>
<accession>A0ABW7RSK4</accession>
<gene>
    <name evidence="2" type="ORF">ACH4GP_36630</name>
</gene>
<evidence type="ECO:0000313" key="2">
    <source>
        <dbReference type="EMBL" id="MFH8589839.1"/>
    </source>
</evidence>